<evidence type="ECO:0000313" key="1">
    <source>
        <dbReference type="Proteomes" id="UP000515153"/>
    </source>
</evidence>
<sequence>MCFKVNEKYQCQHVKDSRIDPSIPEDCPQAVTANRRHRTSGHLLPCKNPPTNNTITGGYCERPQCHLWNTAGIVVNVCPKSILGSRDARDAVTQSVQHAFQLLVYKRLWANGDILSICMSDLRRMPNPHGFGAKNIRDITVLKVKKPFGMKKAIEVFCGQVKLQTLVPGIQFLGSPY</sequence>
<dbReference type="AlphaFoldDB" id="A0A6P8AN01"/>
<dbReference type="KEGG" id="pgri:PgNI_12341"/>
<proteinExistence type="predicted"/>
<protein>
    <submittedName>
        <fullName evidence="2">Uncharacterized protein</fullName>
    </submittedName>
</protein>
<dbReference type="RefSeq" id="XP_030976284.1">
    <property type="nucleotide sequence ID" value="XM_031132291.1"/>
</dbReference>
<organism evidence="1 2">
    <name type="scientific">Pyricularia grisea</name>
    <name type="common">Crabgrass-specific blast fungus</name>
    <name type="synonym">Magnaporthe grisea</name>
    <dbReference type="NCBI Taxonomy" id="148305"/>
    <lineage>
        <taxon>Eukaryota</taxon>
        <taxon>Fungi</taxon>
        <taxon>Dikarya</taxon>
        <taxon>Ascomycota</taxon>
        <taxon>Pezizomycotina</taxon>
        <taxon>Sordariomycetes</taxon>
        <taxon>Sordariomycetidae</taxon>
        <taxon>Magnaporthales</taxon>
        <taxon>Pyriculariaceae</taxon>
        <taxon>Pyricularia</taxon>
    </lineage>
</organism>
<dbReference type="GeneID" id="41967196"/>
<reference evidence="2" key="2">
    <citation type="submission" date="2019-10" db="EMBL/GenBank/DDBJ databases">
        <authorList>
            <consortium name="NCBI Genome Project"/>
        </authorList>
    </citation>
    <scope>NUCLEOTIDE SEQUENCE</scope>
    <source>
        <strain evidence="2">NI907</strain>
    </source>
</reference>
<reference evidence="2" key="3">
    <citation type="submission" date="2025-08" db="UniProtKB">
        <authorList>
            <consortium name="RefSeq"/>
        </authorList>
    </citation>
    <scope>IDENTIFICATION</scope>
    <source>
        <strain evidence="2">NI907</strain>
    </source>
</reference>
<name>A0A6P8AN01_PYRGI</name>
<evidence type="ECO:0000313" key="2">
    <source>
        <dbReference type="RefSeq" id="XP_030976284.1"/>
    </source>
</evidence>
<accession>A0A6P8AN01</accession>
<gene>
    <name evidence="2" type="ORF">PgNI_12341</name>
</gene>
<dbReference type="Proteomes" id="UP000515153">
    <property type="component" value="Unplaced"/>
</dbReference>
<keyword evidence="1" id="KW-1185">Reference proteome</keyword>
<reference evidence="2" key="1">
    <citation type="journal article" date="2019" name="Mol. Biol. Evol.">
        <title>Blast fungal genomes show frequent chromosomal changes, gene gains and losses, and effector gene turnover.</title>
        <authorList>
            <person name="Gomez Luciano L.B."/>
            <person name="Jason Tsai I."/>
            <person name="Chuma I."/>
            <person name="Tosa Y."/>
            <person name="Chen Y.H."/>
            <person name="Li J.Y."/>
            <person name="Li M.Y."/>
            <person name="Jade Lu M.Y."/>
            <person name="Nakayashiki H."/>
            <person name="Li W.H."/>
        </authorList>
    </citation>
    <scope>NUCLEOTIDE SEQUENCE</scope>
    <source>
        <strain evidence="2">NI907</strain>
    </source>
</reference>